<keyword evidence="2" id="KW-0812">Transmembrane</keyword>
<evidence type="ECO:0000256" key="1">
    <source>
        <dbReference type="SAM" id="MobiDB-lite"/>
    </source>
</evidence>
<gene>
    <name evidence="3" type="ORF">DBRI00130_LOCUS6213</name>
</gene>
<evidence type="ECO:0000256" key="2">
    <source>
        <dbReference type="SAM" id="Phobius"/>
    </source>
</evidence>
<dbReference type="EMBL" id="HBNS01007682">
    <property type="protein sequence ID" value="CAE4590577.1"/>
    <property type="molecule type" value="Transcribed_RNA"/>
</dbReference>
<proteinExistence type="predicted"/>
<dbReference type="AlphaFoldDB" id="A0A7S4QQA5"/>
<feature type="transmembrane region" description="Helical" evidence="2">
    <location>
        <begin position="780"/>
        <end position="802"/>
    </location>
</feature>
<feature type="compositionally biased region" description="Basic and acidic residues" evidence="1">
    <location>
        <begin position="249"/>
        <end position="273"/>
    </location>
</feature>
<feature type="compositionally biased region" description="Polar residues" evidence="1">
    <location>
        <begin position="674"/>
        <end position="683"/>
    </location>
</feature>
<accession>A0A7S4QQA5</accession>
<feature type="region of interest" description="Disordered" evidence="1">
    <location>
        <begin position="661"/>
        <end position="683"/>
    </location>
</feature>
<feature type="region of interest" description="Disordered" evidence="1">
    <location>
        <begin position="858"/>
        <end position="895"/>
    </location>
</feature>
<keyword evidence="2" id="KW-1133">Transmembrane helix</keyword>
<feature type="region of interest" description="Disordered" evidence="1">
    <location>
        <begin position="1"/>
        <end position="27"/>
    </location>
</feature>
<reference evidence="3" key="1">
    <citation type="submission" date="2021-01" db="EMBL/GenBank/DDBJ databases">
        <authorList>
            <person name="Corre E."/>
            <person name="Pelletier E."/>
            <person name="Niang G."/>
            <person name="Scheremetjew M."/>
            <person name="Finn R."/>
            <person name="Kale V."/>
            <person name="Holt S."/>
            <person name="Cochrane G."/>
            <person name="Meng A."/>
            <person name="Brown T."/>
            <person name="Cohen L."/>
        </authorList>
    </citation>
    <scope>NUCLEOTIDE SEQUENCE</scope>
    <source>
        <strain evidence="3">GSO104</strain>
    </source>
</reference>
<keyword evidence="2" id="KW-0472">Membrane</keyword>
<feature type="compositionally biased region" description="Basic and acidic residues" evidence="1">
    <location>
        <begin position="858"/>
        <end position="869"/>
    </location>
</feature>
<name>A0A7S4QQA5_9STRA</name>
<evidence type="ECO:0000313" key="3">
    <source>
        <dbReference type="EMBL" id="CAE4590577.1"/>
    </source>
</evidence>
<feature type="compositionally biased region" description="Polar residues" evidence="1">
    <location>
        <begin position="872"/>
        <end position="895"/>
    </location>
</feature>
<feature type="region of interest" description="Disordered" evidence="1">
    <location>
        <begin position="955"/>
        <end position="991"/>
    </location>
</feature>
<feature type="region of interest" description="Disordered" evidence="1">
    <location>
        <begin position="908"/>
        <end position="930"/>
    </location>
</feature>
<protein>
    <submittedName>
        <fullName evidence="3">Uncharacterized protein</fullName>
    </submittedName>
</protein>
<sequence>MEVVHAQTRKRRRTFSTEKKPSLTPPSIATLPEEAAATKTVLDHFNGRVRWHRDEVSLPPNFYELVSTLDGTTGSKGAFFDITAKELEHDDAAIRIDSLDIHTSKEQPCLVAVYVLKEKASHVGHETNPYAWSLITNTTVQCNSLFKRTHVPLESLGRNITDGTYDERLMLKSGQTMSFYVMMNDKILRYNDTNNFGQVYSSTDHLMFYEGTGVGDWWGGEGGEYLYRPRTWNGSIRYEVIQSLGSNEGLDKPEKEPDKETDRKPDREADKGDVTTCSKEITTPYTSDTGSFGNMFDVQTKSKAITITSMSLYTNITINITYEIYTKRGSFRGLGLDSWQLLASGSVIGAGSGVGTHIPSKHFLQHRDRNNSMTTIPPNTIQGFYVTFTTNDMNHDQTSMSEGEIMISNNDIDVLVGVGVPDYPAGATLSGPREWRGQIKYIIHESCESAFTTNTYLSPTAPATQTSLPPKMLVTRVTYLFNVEYDPYKVPLSGLLNTISKIIARKVDNMVVSDDLLKTLATYYRLDLFEVVSTEEHGSAKDACVPVKSKACAAVKTVISLEHDATLSPELVTFEFLRRKDNLEGNLEESYYFSYIGEQEVETQTEIILEGVPAKEMENNEVAIFESATKRFLNDVINPISEANGDLQILAVRVIQQNLKDSSQEHSSGMDPSGNRSGRELQTPSSSIGIITFVTGQYQPPSEIDFPGLIKDVIERDKENLVKSLVNLTRSGDNGTIPTGAAYFVNLKNVKGVAQPLTPSPTALEISTTSDEFIWSPTRFMAVFVGSSAILVVIKVLFSFILRRRNSKVADTDNESQNEPKYFCIGTKKKKDRRPKKRSRRSMLLMDDSNDVLSDMIHGDRLKVNRQENDDSTVSTSGNTMSTCSGESTGSGRSKSVRNFYSALEVVDEASDEEDSSTQSEVELSPIEASRKNTKPEYKIVVDDQSVAVSDLTCNTGRLSRTSRSSRSHRDLDDDDAVVSVGRSHRGRRGH</sequence>
<organism evidence="3">
    <name type="scientific">Ditylum brightwellii</name>
    <dbReference type="NCBI Taxonomy" id="49249"/>
    <lineage>
        <taxon>Eukaryota</taxon>
        <taxon>Sar</taxon>
        <taxon>Stramenopiles</taxon>
        <taxon>Ochrophyta</taxon>
        <taxon>Bacillariophyta</taxon>
        <taxon>Mediophyceae</taxon>
        <taxon>Lithodesmiophycidae</taxon>
        <taxon>Lithodesmiales</taxon>
        <taxon>Lithodesmiaceae</taxon>
        <taxon>Ditylum</taxon>
    </lineage>
</organism>
<feature type="region of interest" description="Disordered" evidence="1">
    <location>
        <begin position="247"/>
        <end position="275"/>
    </location>
</feature>